<reference evidence="1" key="2">
    <citation type="submission" date="2021-04" db="EMBL/GenBank/DDBJ databases">
        <authorList>
            <person name="Gilroy R."/>
        </authorList>
    </citation>
    <scope>NUCLEOTIDE SEQUENCE</scope>
    <source>
        <strain evidence="1">CHK32-1732</strain>
    </source>
</reference>
<name>A0A9D1RMC5_9CORY</name>
<protein>
    <submittedName>
        <fullName evidence="1">Uncharacterized protein</fullName>
    </submittedName>
</protein>
<proteinExistence type="predicted"/>
<gene>
    <name evidence="1" type="ORF">H9870_04805</name>
</gene>
<accession>A0A9D1RMC5</accession>
<dbReference type="AlphaFoldDB" id="A0A9D1RMC5"/>
<organism evidence="1 2">
    <name type="scientific">Candidatus Corynebacterium avicola</name>
    <dbReference type="NCBI Taxonomy" id="2838527"/>
    <lineage>
        <taxon>Bacteria</taxon>
        <taxon>Bacillati</taxon>
        <taxon>Actinomycetota</taxon>
        <taxon>Actinomycetes</taxon>
        <taxon>Mycobacteriales</taxon>
        <taxon>Corynebacteriaceae</taxon>
        <taxon>Corynebacterium</taxon>
    </lineage>
</organism>
<reference evidence="1" key="1">
    <citation type="journal article" date="2021" name="PeerJ">
        <title>Extensive microbial diversity within the chicken gut microbiome revealed by metagenomics and culture.</title>
        <authorList>
            <person name="Gilroy R."/>
            <person name="Ravi A."/>
            <person name="Getino M."/>
            <person name="Pursley I."/>
            <person name="Horton D.L."/>
            <person name="Alikhan N.F."/>
            <person name="Baker D."/>
            <person name="Gharbi K."/>
            <person name="Hall N."/>
            <person name="Watson M."/>
            <person name="Adriaenssens E.M."/>
            <person name="Foster-Nyarko E."/>
            <person name="Jarju S."/>
            <person name="Secka A."/>
            <person name="Antonio M."/>
            <person name="Oren A."/>
            <person name="Chaudhuri R.R."/>
            <person name="La Ragione R."/>
            <person name="Hildebrand F."/>
            <person name="Pallen M.J."/>
        </authorList>
    </citation>
    <scope>NUCLEOTIDE SEQUENCE</scope>
    <source>
        <strain evidence="1">CHK32-1732</strain>
    </source>
</reference>
<evidence type="ECO:0000313" key="1">
    <source>
        <dbReference type="EMBL" id="HIW90966.1"/>
    </source>
</evidence>
<evidence type="ECO:0000313" key="2">
    <source>
        <dbReference type="Proteomes" id="UP000824190"/>
    </source>
</evidence>
<comment type="caution">
    <text evidence="1">The sequence shown here is derived from an EMBL/GenBank/DDBJ whole genome shotgun (WGS) entry which is preliminary data.</text>
</comment>
<dbReference type="Proteomes" id="UP000824190">
    <property type="component" value="Unassembled WGS sequence"/>
</dbReference>
<sequence length="135" mass="14505">MPEDQCLATVFIAPSDEPKVLDAVGARLRDLAGTDGVPTPPPRLEFVDAESDLGLPDQWAAEHPDEPAGDRRPRSLIAQVPAEDENTAIAVAEVIIDVISPHARAEEEALQAGQPVQATPDQIPWAAHVPLWQNN</sequence>
<dbReference type="EMBL" id="DXGC01000046">
    <property type="protein sequence ID" value="HIW90966.1"/>
    <property type="molecule type" value="Genomic_DNA"/>
</dbReference>